<dbReference type="AlphaFoldDB" id="A0A914HIE6"/>
<protein>
    <submittedName>
        <fullName evidence="7">Uncharacterized protein</fullName>
    </submittedName>
</protein>
<keyword evidence="2 3" id="KW-0728">SH3 domain</keyword>
<evidence type="ECO:0000256" key="3">
    <source>
        <dbReference type="PROSITE-ProRule" id="PRU00192"/>
    </source>
</evidence>
<dbReference type="Gene3D" id="3.40.50.300">
    <property type="entry name" value="P-loop containing nucleotide triphosphate hydrolases"/>
    <property type="match status" value="1"/>
</dbReference>
<dbReference type="InterPro" id="IPR036028">
    <property type="entry name" value="SH3-like_dom_sf"/>
</dbReference>
<organism evidence="6 7">
    <name type="scientific">Globodera rostochiensis</name>
    <name type="common">Golden nematode worm</name>
    <name type="synonym">Heterodera rostochiensis</name>
    <dbReference type="NCBI Taxonomy" id="31243"/>
    <lineage>
        <taxon>Eukaryota</taxon>
        <taxon>Metazoa</taxon>
        <taxon>Ecdysozoa</taxon>
        <taxon>Nematoda</taxon>
        <taxon>Chromadorea</taxon>
        <taxon>Rhabditida</taxon>
        <taxon>Tylenchina</taxon>
        <taxon>Tylenchomorpha</taxon>
        <taxon>Tylenchoidea</taxon>
        <taxon>Heteroderidae</taxon>
        <taxon>Heteroderinae</taxon>
        <taxon>Globodera</taxon>
    </lineage>
</organism>
<dbReference type="SMART" id="SM00072">
    <property type="entry name" value="GuKc"/>
    <property type="match status" value="1"/>
</dbReference>
<dbReference type="PROSITE" id="PS50002">
    <property type="entry name" value="SH3"/>
    <property type="match status" value="1"/>
</dbReference>
<dbReference type="InterPro" id="IPR027417">
    <property type="entry name" value="P-loop_NTPase"/>
</dbReference>
<proteinExistence type="inferred from homology"/>
<dbReference type="Pfam" id="PF00625">
    <property type="entry name" value="Guanylate_kin"/>
    <property type="match status" value="1"/>
</dbReference>
<dbReference type="Proteomes" id="UP000887572">
    <property type="component" value="Unplaced"/>
</dbReference>
<dbReference type="WBParaSite" id="Gr19_v10_g16912.t1">
    <property type="protein sequence ID" value="Gr19_v10_g16912.t1"/>
    <property type="gene ID" value="Gr19_v10_g16912"/>
</dbReference>
<dbReference type="InterPro" id="IPR008145">
    <property type="entry name" value="GK/Ca_channel_bsu"/>
</dbReference>
<evidence type="ECO:0000313" key="6">
    <source>
        <dbReference type="Proteomes" id="UP000887572"/>
    </source>
</evidence>
<dbReference type="SUPFAM" id="SSF52540">
    <property type="entry name" value="P-loop containing nucleoside triphosphate hydrolases"/>
    <property type="match status" value="1"/>
</dbReference>
<name>A0A914HIE6_GLORO</name>
<feature type="domain" description="Guanylate kinase-like" evidence="5">
    <location>
        <begin position="286"/>
        <end position="468"/>
    </location>
</feature>
<keyword evidence="6" id="KW-1185">Reference proteome</keyword>
<reference evidence="7" key="1">
    <citation type="submission" date="2022-11" db="UniProtKB">
        <authorList>
            <consortium name="WormBaseParasite"/>
        </authorList>
    </citation>
    <scope>IDENTIFICATION</scope>
</reference>
<dbReference type="SUPFAM" id="SSF50044">
    <property type="entry name" value="SH3-domain"/>
    <property type="match status" value="1"/>
</dbReference>
<dbReference type="InterPro" id="IPR001452">
    <property type="entry name" value="SH3_domain"/>
</dbReference>
<evidence type="ECO:0000256" key="1">
    <source>
        <dbReference type="ARBA" id="ARBA00007014"/>
    </source>
</evidence>
<comment type="similarity">
    <text evidence="1">Belongs to the MAGUK family.</text>
</comment>
<accession>A0A914HIE6</accession>
<evidence type="ECO:0000313" key="7">
    <source>
        <dbReference type="WBParaSite" id="Gr19_v10_g16912.t1"/>
    </source>
</evidence>
<dbReference type="InterPro" id="IPR050716">
    <property type="entry name" value="MAGUK"/>
</dbReference>
<evidence type="ECO:0000259" key="5">
    <source>
        <dbReference type="PROSITE" id="PS50052"/>
    </source>
</evidence>
<evidence type="ECO:0000259" key="4">
    <source>
        <dbReference type="PROSITE" id="PS50002"/>
    </source>
</evidence>
<dbReference type="InterPro" id="IPR008144">
    <property type="entry name" value="Guanylate_kin-like_dom"/>
</dbReference>
<sequence length="499" mass="56085">MSEGDAADELGQMRGTANRLSDTLDSLLKRIEQLENRDGVRSPINVPPEAKTNNISNAGETRREYLSWDATNGQRKLVTVLERILPPGNVPLRVQSPPLLSNGPLPISVPPVNNNDYTIGNNRHLLASAYESRIVEVPRPELLEQLELEQICDQLVVVGITPEASKLGIRPGDTLLELDGRRLTHVKQLHALRGPGHQLKLVLSDLYSAPMEFCQVLDDYKASLADQQRQLPYLSFTLQRGDILQVLSRGPHYFQARKVNDLSTSGFVPASLVRVRPVAMLSPFGRRVIVMLGANGVGRRTLKRMLIEQRTHLLAGVVPVTSRAPKPGEQQGRDYKFERKEDILQRIRDHQMVEWGEYKAALYGTTADSVRQVVRSGRACVLDCTTRALEVLYNAEFMPFVVLVAAPPFEELIQLSRMHGKPREDAELRRICDQSDQLFHSEHAKCFDLVLVNRNRDISLRRLLDALEALKTEPQWVPLEWIQAGAKVKAKSLSVRLSL</sequence>
<evidence type="ECO:0000256" key="2">
    <source>
        <dbReference type="ARBA" id="ARBA00022443"/>
    </source>
</evidence>
<feature type="domain" description="SH3" evidence="4">
    <location>
        <begin position="209"/>
        <end position="278"/>
    </location>
</feature>
<dbReference type="PROSITE" id="PS50052">
    <property type="entry name" value="GUANYLATE_KINASE_2"/>
    <property type="match status" value="1"/>
</dbReference>
<dbReference type="PANTHER" id="PTHR23122">
    <property type="entry name" value="MEMBRANE-ASSOCIATED GUANYLATE KINASE MAGUK"/>
    <property type="match status" value="1"/>
</dbReference>